<evidence type="ECO:0000256" key="1">
    <source>
        <dbReference type="SAM" id="MobiDB-lite"/>
    </source>
</evidence>
<dbReference type="Proteomes" id="UP000532010">
    <property type="component" value="Unassembled WGS sequence"/>
</dbReference>
<evidence type="ECO:0000313" key="3">
    <source>
        <dbReference type="Proteomes" id="UP000532010"/>
    </source>
</evidence>
<organism evidence="2 3">
    <name type="scientific">Microvirga lupini</name>
    <dbReference type="NCBI Taxonomy" id="420324"/>
    <lineage>
        <taxon>Bacteria</taxon>
        <taxon>Pseudomonadati</taxon>
        <taxon>Pseudomonadota</taxon>
        <taxon>Alphaproteobacteria</taxon>
        <taxon>Hyphomicrobiales</taxon>
        <taxon>Methylobacteriaceae</taxon>
        <taxon>Microvirga</taxon>
    </lineage>
</organism>
<name>A0A7W4YUU5_9HYPH</name>
<accession>A0A7W4YUU5</accession>
<keyword evidence="3" id="KW-1185">Reference proteome</keyword>
<feature type="compositionally biased region" description="Basic and acidic residues" evidence="1">
    <location>
        <begin position="1"/>
        <end position="19"/>
    </location>
</feature>
<dbReference type="AlphaFoldDB" id="A0A7W4YUU5"/>
<sequence length="75" mass="8328">MSAEDRAQEIELQEWERNNKSRPAPVKYQPGDAGYGPAECVNCDAEMPAARRGHGFDVCVACKTEAELVGKRYAR</sequence>
<evidence type="ECO:0000313" key="2">
    <source>
        <dbReference type="EMBL" id="MBB3017735.1"/>
    </source>
</evidence>
<feature type="region of interest" description="Disordered" evidence="1">
    <location>
        <begin position="1"/>
        <end position="30"/>
    </location>
</feature>
<dbReference type="RefSeq" id="WP_183447271.1">
    <property type="nucleotide sequence ID" value="NZ_JACHWB010000001.1"/>
</dbReference>
<reference evidence="2 3" key="1">
    <citation type="submission" date="2020-08" db="EMBL/GenBank/DDBJ databases">
        <title>The Agave Microbiome: Exploring the role of microbial communities in plant adaptations to desert environments.</title>
        <authorList>
            <person name="Partida-Martinez L.P."/>
        </authorList>
    </citation>
    <scope>NUCLEOTIDE SEQUENCE [LARGE SCALE GENOMIC DNA]</scope>
    <source>
        <strain evidence="2 3">AT3.9</strain>
    </source>
</reference>
<dbReference type="EMBL" id="JACHWB010000001">
    <property type="protein sequence ID" value="MBB3017735.1"/>
    <property type="molecule type" value="Genomic_DNA"/>
</dbReference>
<protein>
    <submittedName>
        <fullName evidence="2">RNA polymerase-binding transcription factor DksA</fullName>
    </submittedName>
</protein>
<proteinExistence type="predicted"/>
<gene>
    <name evidence="2" type="ORF">FHR70_000775</name>
</gene>
<comment type="caution">
    <text evidence="2">The sequence shown here is derived from an EMBL/GenBank/DDBJ whole genome shotgun (WGS) entry which is preliminary data.</text>
</comment>